<feature type="signal peptide" evidence="1">
    <location>
        <begin position="1"/>
        <end position="30"/>
    </location>
</feature>
<evidence type="ECO:0000313" key="3">
    <source>
        <dbReference type="Proteomes" id="UP001501822"/>
    </source>
</evidence>
<name>A0ABP3FUS4_9ACTN</name>
<proteinExistence type="predicted"/>
<organism evidence="2 3">
    <name type="scientific">Actinoallomurus spadix</name>
    <dbReference type="NCBI Taxonomy" id="79912"/>
    <lineage>
        <taxon>Bacteria</taxon>
        <taxon>Bacillati</taxon>
        <taxon>Actinomycetota</taxon>
        <taxon>Actinomycetes</taxon>
        <taxon>Streptosporangiales</taxon>
        <taxon>Thermomonosporaceae</taxon>
        <taxon>Actinoallomurus</taxon>
    </lineage>
</organism>
<dbReference type="Proteomes" id="UP001501822">
    <property type="component" value="Unassembled WGS sequence"/>
</dbReference>
<sequence length="410" mass="42085">MRRCISLVLLTLATLAVVPTRAAMASGACADPQLTGFSAPGRIYAGDEVTGTLRLSCAPDSDIQVSLTSDDAKLTVPAQVTVARGRDSVDVPITASTDRAAQYVAHVTAGYAGRTLSSAITVSPGLKLFQIPESTRPNDVSAFLTFTGPVPAGGLTVEVASDDPAVTVPATVAFTQVGSYGGEFRATVRPVARTTTVHISVTLGTRTLTASKVLLPPFDGSSSMKIIPPGGGVYGLDGDRSYTVLLSNPAPDDGLRVDLKVADGDSTIQLDQDYLYITPGSMSDQFRIHASDVTRTTHTEIQATADGVTTTIPVTVQPRLTSITGMPATVQGGQSFQGTVNLAGPSDDDTVVALQQSWGIVDVPTTVTIPAGSTSASFTATTVPVDSPSDVTITASLGDGTADGTVTLTP</sequence>
<dbReference type="RefSeq" id="WP_343884167.1">
    <property type="nucleotide sequence ID" value="NZ_BAAABM010000007.1"/>
</dbReference>
<evidence type="ECO:0000313" key="2">
    <source>
        <dbReference type="EMBL" id="GAA0324391.1"/>
    </source>
</evidence>
<protein>
    <submittedName>
        <fullName evidence="2">Uncharacterized protein</fullName>
    </submittedName>
</protein>
<keyword evidence="1" id="KW-0732">Signal</keyword>
<feature type="chain" id="PRO_5045745076" evidence="1">
    <location>
        <begin position="31"/>
        <end position="410"/>
    </location>
</feature>
<reference evidence="3" key="1">
    <citation type="journal article" date="2019" name="Int. J. Syst. Evol. Microbiol.">
        <title>The Global Catalogue of Microorganisms (GCM) 10K type strain sequencing project: providing services to taxonomists for standard genome sequencing and annotation.</title>
        <authorList>
            <consortium name="The Broad Institute Genomics Platform"/>
            <consortium name="The Broad Institute Genome Sequencing Center for Infectious Disease"/>
            <person name="Wu L."/>
            <person name="Ma J."/>
        </authorList>
    </citation>
    <scope>NUCLEOTIDE SEQUENCE [LARGE SCALE GENOMIC DNA]</scope>
    <source>
        <strain evidence="3">JCM 3146</strain>
    </source>
</reference>
<comment type="caution">
    <text evidence="2">The sequence shown here is derived from an EMBL/GenBank/DDBJ whole genome shotgun (WGS) entry which is preliminary data.</text>
</comment>
<keyword evidence="3" id="KW-1185">Reference proteome</keyword>
<gene>
    <name evidence="2" type="ORF">GCM10010151_12800</name>
</gene>
<accession>A0ABP3FUS4</accession>
<dbReference type="EMBL" id="BAAABM010000007">
    <property type="protein sequence ID" value="GAA0324391.1"/>
    <property type="molecule type" value="Genomic_DNA"/>
</dbReference>
<evidence type="ECO:0000256" key="1">
    <source>
        <dbReference type="SAM" id="SignalP"/>
    </source>
</evidence>